<gene>
    <name evidence="3" type="ORF">CLV83_2461</name>
</gene>
<sequence length="485" mass="53470">MGCRAWPQPFRDRYKRINSARAILGAAVVLFMAGCAAPESLTIDQTTQVPEQWRADQADEPREQANAPGWLAGFNDASLEALVQEAMDNNPGLGAARARAEQAYQAVVIAGADRYPGVGLSYDLSRPESGTTSFSLAAGFSWDVDIWGELSARQRQAQLEYASAEADLKQSRETLAADISRAWFRVQETQLLLDLFRERSDNLKSDLAVIESGYRQGLYEALDLYLARNDLNAQLATVSEQALALAESQRELERLLGRYPAAALSSEQSLPVLETAVPLVLPSEMVVQRPDLQSSWLSLLAADEGLAAAHRARFPSFSLNADYGGSSDDLSELVSSGNLAWLLGASLTQPLFDAGRLRAQQDQQQARRQELEFNYLSDLYSAFSEVENALDARDALAERYRLYLSAEENALQAEQLAFERYQRGLEEFTTVLESQRRSLDAQTSVIQLRRSLLENRVALAVALGGSFENLSTENLANAEPETTSQ</sequence>
<name>A0A4R1GK49_9GAMM</name>
<dbReference type="InterPro" id="IPR010131">
    <property type="entry name" value="MdtP/NodT-like"/>
</dbReference>
<dbReference type="PANTHER" id="PTHR30203:SF24">
    <property type="entry name" value="BLR4935 PROTEIN"/>
    <property type="match status" value="1"/>
</dbReference>
<dbReference type="InterPro" id="IPR003423">
    <property type="entry name" value="OMP_efflux"/>
</dbReference>
<dbReference type="Gene3D" id="2.20.200.10">
    <property type="entry name" value="Outer membrane efflux proteins (OEP)"/>
    <property type="match status" value="1"/>
</dbReference>
<dbReference type="GO" id="GO:0009279">
    <property type="term" value="C:cell outer membrane"/>
    <property type="evidence" value="ECO:0007669"/>
    <property type="project" value="UniProtKB-SubCell"/>
</dbReference>
<dbReference type="EMBL" id="SMFU01000008">
    <property type="protein sequence ID" value="TCK07590.1"/>
    <property type="molecule type" value="Genomic_DNA"/>
</dbReference>
<dbReference type="GO" id="GO:0015562">
    <property type="term" value="F:efflux transmembrane transporter activity"/>
    <property type="evidence" value="ECO:0007669"/>
    <property type="project" value="InterPro"/>
</dbReference>
<keyword evidence="4" id="KW-1185">Reference proteome</keyword>
<accession>A0A4R1GK49</accession>
<comment type="subcellular location">
    <subcellularLocation>
        <location evidence="2">Cell outer membrane</location>
        <topology evidence="2">Lipid-anchor</topology>
    </subcellularLocation>
</comment>
<dbReference type="Pfam" id="PF02321">
    <property type="entry name" value="OEP"/>
    <property type="match status" value="2"/>
</dbReference>
<evidence type="ECO:0000313" key="3">
    <source>
        <dbReference type="EMBL" id="TCK07590.1"/>
    </source>
</evidence>
<dbReference type="PANTHER" id="PTHR30203">
    <property type="entry name" value="OUTER MEMBRANE CATION EFFLUX PROTEIN"/>
    <property type="match status" value="1"/>
</dbReference>
<keyword evidence="2 3" id="KW-0449">Lipoprotein</keyword>
<evidence type="ECO:0000313" key="4">
    <source>
        <dbReference type="Proteomes" id="UP000294546"/>
    </source>
</evidence>
<dbReference type="PROSITE" id="PS51257">
    <property type="entry name" value="PROKAR_LIPOPROTEIN"/>
    <property type="match status" value="1"/>
</dbReference>
<evidence type="ECO:0000256" key="1">
    <source>
        <dbReference type="ARBA" id="ARBA00007613"/>
    </source>
</evidence>
<dbReference type="NCBIfam" id="TIGR01845">
    <property type="entry name" value="outer_NodT"/>
    <property type="match status" value="1"/>
</dbReference>
<dbReference type="SUPFAM" id="SSF56954">
    <property type="entry name" value="Outer membrane efflux proteins (OEP)"/>
    <property type="match status" value="1"/>
</dbReference>
<dbReference type="Gene3D" id="1.20.1600.10">
    <property type="entry name" value="Outer membrane efflux proteins (OEP)"/>
    <property type="match status" value="1"/>
</dbReference>
<protein>
    <submittedName>
        <fullName evidence="3">NodT family efflux transporter outer membrane factor (OMF) lipoprotein</fullName>
    </submittedName>
</protein>
<evidence type="ECO:0000256" key="2">
    <source>
        <dbReference type="RuleBase" id="RU362097"/>
    </source>
</evidence>
<proteinExistence type="inferred from homology"/>
<dbReference type="AlphaFoldDB" id="A0A4R1GK49"/>
<comment type="caution">
    <text evidence="3">The sequence shown here is derived from an EMBL/GenBank/DDBJ whole genome shotgun (WGS) entry which is preliminary data.</text>
</comment>
<comment type="similarity">
    <text evidence="1 2">Belongs to the outer membrane factor (OMF) (TC 1.B.17) family.</text>
</comment>
<dbReference type="Proteomes" id="UP000294546">
    <property type="component" value="Unassembled WGS sequence"/>
</dbReference>
<keyword evidence="2" id="KW-0812">Transmembrane</keyword>
<reference evidence="3 4" key="1">
    <citation type="submission" date="2019-03" db="EMBL/GenBank/DDBJ databases">
        <title>Genomic Encyclopedia of Archaeal and Bacterial Type Strains, Phase II (KMG-II): from individual species to whole genera.</title>
        <authorList>
            <person name="Goeker M."/>
        </authorList>
    </citation>
    <scope>NUCLEOTIDE SEQUENCE [LARGE SCALE GENOMIC DNA]</scope>
    <source>
        <strain evidence="3 4">DSM 27697</strain>
    </source>
</reference>
<keyword evidence="2" id="KW-0564">Palmitate</keyword>
<organism evidence="3 4">
    <name type="scientific">Marinobacterium mangrovicola</name>
    <dbReference type="NCBI Taxonomy" id="1476959"/>
    <lineage>
        <taxon>Bacteria</taxon>
        <taxon>Pseudomonadati</taxon>
        <taxon>Pseudomonadota</taxon>
        <taxon>Gammaproteobacteria</taxon>
        <taxon>Oceanospirillales</taxon>
        <taxon>Oceanospirillaceae</taxon>
        <taxon>Marinobacterium</taxon>
    </lineage>
</organism>
<keyword evidence="2" id="KW-0472">Membrane</keyword>
<keyword evidence="2" id="KW-1134">Transmembrane beta strand</keyword>